<organism evidence="5 6">
    <name type="scientific">Pseudoxanthomonas mexicana</name>
    <dbReference type="NCBI Taxonomy" id="128785"/>
    <lineage>
        <taxon>Bacteria</taxon>
        <taxon>Pseudomonadati</taxon>
        <taxon>Pseudomonadota</taxon>
        <taxon>Gammaproteobacteria</taxon>
        <taxon>Lysobacterales</taxon>
        <taxon>Lysobacteraceae</taxon>
        <taxon>Pseudoxanthomonas</taxon>
    </lineage>
</organism>
<feature type="domain" description="Teneurin-like YD-shell" evidence="4">
    <location>
        <begin position="616"/>
        <end position="904"/>
    </location>
</feature>
<feature type="signal peptide" evidence="3">
    <location>
        <begin position="1"/>
        <end position="34"/>
    </location>
</feature>
<sequence>MNPSHIKSDGRSMRKTVHLWMVVMAALPAGAVQAQTFSKTEAFTYSNNTSKWVLGQLASTTCSASLPVDPSCNGGSGSIESETIYDLEWAVPIQNKAFGKVTQTLHYDTASTVESGQRGTLRTVKDGNNNITSLTNWKRGVPQLVSFADGTTISATVDDNGWPVSAIDETGAKTCYTYDAMGRMASVKYPSEKASGTCDDSRWNMTGYIFRPLAASDWMPAGILPGQWVQMTYTGSARKITYLDAMWRPVLTNEYDEANTAGTLRAAKTIYDSRGRVSFQSFPASTNVPGAVGTRTFYDALDRVVRVEQDSELGVLATTTEYLSGLRTRVTNPRGQQTTTSFMAWDQPTYDFPIRSDQPEDKVIRIIRNPAFGWPTELIQQNSAGTQFAIRQYVYDGNRRLCKMIEPEAGVTVTGYDGVGNPTWTATGLDRQIFGGTTDCQHVDAFHSGRTILRTYDARNRLVQLKFPDGRGDQVWTYTKAGKPASITAYNGSGNTSPVITAYKYNNRGLLTGESLGLPGLYAWGLGYDYDANGNLRWQSYPTGLTLDYAPNALGQATQVVDQVGTAYASGARYFPNGALRQFTYGNGIVHTMAQNVRQLPERITSSGGTADFDYLYDQNANVASIVDYARGSGYDRIMTYDGLDRLLTANSPMFGGSDQTHRFSYDALDNLKSWKLAGVKDYAEYVYDASNRLGNIKSSVGATIVGLGYDAQGNLQNKNGQIYDFDFSNRLRGAINKEIYRYDGLGRRVMASLPAGKSTYSQYSQGGQLVYQQDERQATPLKLEYITLAGSMIATRETPVGTAGATVKYLHSDGPGSLVAITSEAGRIIELKDYEPWGGVIGKPAYSGVGYTGHLMDGATGLTYMRQRYYDPMIGRFLSVDPMPANATNGTNFNRYWYGNNNPFTFIDPNGELGEYWPCVTPGSCVPKKTMQGLTTVASYVKDNYQDPVVNFLVDSGEWLAHQSVEGALDKVPVAGKHLASYYKEVIKPRINDAAESSIKGETDREDPGSSEDYVPESVTIIKPDGTRIEVNFGPRQPHPSDKPIENEPILPSEPVPRK</sequence>
<dbReference type="Proteomes" id="UP000515838">
    <property type="component" value="Chromosome"/>
</dbReference>
<dbReference type="InterPro" id="IPR022385">
    <property type="entry name" value="Rhs_assc_core"/>
</dbReference>
<evidence type="ECO:0000259" key="4">
    <source>
        <dbReference type="Pfam" id="PF25023"/>
    </source>
</evidence>
<reference evidence="5 6" key="1">
    <citation type="submission" date="2020-08" db="EMBL/GenBank/DDBJ databases">
        <title>Streptomycin Non-resistant strain, P. mexicana.</title>
        <authorList>
            <person name="Ganesh-Kumar S."/>
            <person name="Zhe T."/>
            <person name="Yu Z."/>
            <person name="Min Y."/>
        </authorList>
    </citation>
    <scope>NUCLEOTIDE SEQUENCE [LARGE SCALE GENOMIC DNA]</scope>
    <source>
        <strain evidence="5 6">GTZY2</strain>
    </source>
</reference>
<protein>
    <submittedName>
        <fullName evidence="5">RHS repeat-associated core domain-containing protein</fullName>
    </submittedName>
</protein>
<dbReference type="AlphaFoldDB" id="A0A7G9T9S0"/>
<feature type="compositionally biased region" description="Basic and acidic residues" evidence="2">
    <location>
        <begin position="996"/>
        <end position="1009"/>
    </location>
</feature>
<accession>A0A7G9T9S0</accession>
<dbReference type="PANTHER" id="PTHR32305">
    <property type="match status" value="1"/>
</dbReference>
<dbReference type="Pfam" id="PF25023">
    <property type="entry name" value="TEN_YD-shell"/>
    <property type="match status" value="1"/>
</dbReference>
<evidence type="ECO:0000256" key="3">
    <source>
        <dbReference type="SAM" id="SignalP"/>
    </source>
</evidence>
<dbReference type="EMBL" id="CP060731">
    <property type="protein sequence ID" value="QNN76845.1"/>
    <property type="molecule type" value="Genomic_DNA"/>
</dbReference>
<proteinExistence type="predicted"/>
<gene>
    <name evidence="5" type="ORF">IAE60_12945</name>
</gene>
<evidence type="ECO:0000313" key="5">
    <source>
        <dbReference type="EMBL" id="QNN76845.1"/>
    </source>
</evidence>
<dbReference type="Pfam" id="PF05593">
    <property type="entry name" value="RHS_repeat"/>
    <property type="match status" value="1"/>
</dbReference>
<dbReference type="GeneID" id="81471884"/>
<name>A0A7G9T9S0_PSEMX</name>
<dbReference type="InterPro" id="IPR031325">
    <property type="entry name" value="RHS_repeat"/>
</dbReference>
<feature type="chain" id="PRO_5028844425" evidence="3">
    <location>
        <begin position="35"/>
        <end position="1060"/>
    </location>
</feature>
<dbReference type="InterPro" id="IPR056823">
    <property type="entry name" value="TEN-like_YD-shell"/>
</dbReference>
<keyword evidence="3" id="KW-0732">Signal</keyword>
<dbReference type="Gene3D" id="2.180.10.10">
    <property type="entry name" value="RHS repeat-associated core"/>
    <property type="match status" value="3"/>
</dbReference>
<evidence type="ECO:0000313" key="6">
    <source>
        <dbReference type="Proteomes" id="UP000515838"/>
    </source>
</evidence>
<evidence type="ECO:0000256" key="1">
    <source>
        <dbReference type="ARBA" id="ARBA00022737"/>
    </source>
</evidence>
<dbReference type="InterPro" id="IPR050708">
    <property type="entry name" value="T6SS_VgrG/RHS"/>
</dbReference>
<dbReference type="NCBIfam" id="TIGR03696">
    <property type="entry name" value="Rhs_assc_core"/>
    <property type="match status" value="1"/>
</dbReference>
<evidence type="ECO:0000256" key="2">
    <source>
        <dbReference type="SAM" id="MobiDB-lite"/>
    </source>
</evidence>
<dbReference type="PANTHER" id="PTHR32305:SF15">
    <property type="entry name" value="PROTEIN RHSA-RELATED"/>
    <property type="match status" value="1"/>
</dbReference>
<feature type="region of interest" description="Disordered" evidence="2">
    <location>
        <begin position="996"/>
        <end position="1060"/>
    </location>
</feature>
<keyword evidence="1" id="KW-0677">Repeat</keyword>
<dbReference type="RefSeq" id="WP_187572575.1">
    <property type="nucleotide sequence ID" value="NZ_CP060731.1"/>
</dbReference>